<comment type="caution">
    <text evidence="2">The sequence shown here is derived from an EMBL/GenBank/DDBJ whole genome shotgun (WGS) entry which is preliminary data.</text>
</comment>
<feature type="region of interest" description="Disordered" evidence="1">
    <location>
        <begin position="79"/>
        <end position="114"/>
    </location>
</feature>
<sequence>MKNASCVSVSPIASARRPPSSSDVEDENDDAIARAVETTSALAPRAVSSRRPGPLYVAPPACLSPLPHVPPSQDALRRRTSSVSHDADAANAATLRSQRATQHRTSAIARAANSGRISTPNADVLRLQVTLRPAGKEYPTESLPSPPFVRAPAHRLRHHSTPDVLRSDARLHETTPTPPLSSIPPSRSPSNTGRPPFSSDVEARYDGTTARVARRCRFSAPRSLQMPDVLSLQETLRPSFVSTMSIASASYGERQRHFSVFASIPHHAASCFDLTAFDVCQEKCTPAGALRLSVASRAGTMPRQRASMTMQDAPTPAPPLRLTRRLCRLLSLDALRLHRRGPEDWIVDYRLVLLGAADTAVLRTSPTRLSFGPP</sequence>
<dbReference type="EMBL" id="JAWWNJ010000021">
    <property type="protein sequence ID" value="KAK7034354.1"/>
    <property type="molecule type" value="Genomic_DNA"/>
</dbReference>
<feature type="region of interest" description="Disordered" evidence="1">
    <location>
        <begin position="1"/>
        <end position="29"/>
    </location>
</feature>
<reference evidence="2 3" key="1">
    <citation type="journal article" date="2024" name="J Genomics">
        <title>Draft genome sequencing and assembly of Favolaschia claudopus CIRM-BRFM 2984 isolated from oak limbs.</title>
        <authorList>
            <person name="Navarro D."/>
            <person name="Drula E."/>
            <person name="Chaduli D."/>
            <person name="Cazenave R."/>
            <person name="Ahrendt S."/>
            <person name="Wang J."/>
            <person name="Lipzen A."/>
            <person name="Daum C."/>
            <person name="Barry K."/>
            <person name="Grigoriev I.V."/>
            <person name="Favel A."/>
            <person name="Rosso M.N."/>
            <person name="Martin F."/>
        </authorList>
    </citation>
    <scope>NUCLEOTIDE SEQUENCE [LARGE SCALE GENOMIC DNA]</scope>
    <source>
        <strain evidence="2 3">CIRM-BRFM 2984</strain>
    </source>
</reference>
<proteinExistence type="predicted"/>
<dbReference type="AlphaFoldDB" id="A0AAW0C4T3"/>
<gene>
    <name evidence="2" type="ORF">R3P38DRAFT_3185191</name>
</gene>
<evidence type="ECO:0000313" key="2">
    <source>
        <dbReference type="EMBL" id="KAK7034354.1"/>
    </source>
</evidence>
<protein>
    <submittedName>
        <fullName evidence="2">Uncharacterized protein</fullName>
    </submittedName>
</protein>
<dbReference type="Proteomes" id="UP001362999">
    <property type="component" value="Unassembled WGS sequence"/>
</dbReference>
<organism evidence="2 3">
    <name type="scientific">Favolaschia claudopus</name>
    <dbReference type="NCBI Taxonomy" id="2862362"/>
    <lineage>
        <taxon>Eukaryota</taxon>
        <taxon>Fungi</taxon>
        <taxon>Dikarya</taxon>
        <taxon>Basidiomycota</taxon>
        <taxon>Agaricomycotina</taxon>
        <taxon>Agaricomycetes</taxon>
        <taxon>Agaricomycetidae</taxon>
        <taxon>Agaricales</taxon>
        <taxon>Marasmiineae</taxon>
        <taxon>Mycenaceae</taxon>
        <taxon>Favolaschia</taxon>
    </lineage>
</organism>
<evidence type="ECO:0000256" key="1">
    <source>
        <dbReference type="SAM" id="MobiDB-lite"/>
    </source>
</evidence>
<accession>A0AAW0C4T3</accession>
<feature type="compositionally biased region" description="Polar residues" evidence="1">
    <location>
        <begin position="94"/>
        <end position="105"/>
    </location>
</feature>
<feature type="region of interest" description="Disordered" evidence="1">
    <location>
        <begin position="156"/>
        <end position="205"/>
    </location>
</feature>
<feature type="compositionally biased region" description="Low complexity" evidence="1">
    <location>
        <begin position="8"/>
        <end position="22"/>
    </location>
</feature>
<evidence type="ECO:0000313" key="3">
    <source>
        <dbReference type="Proteomes" id="UP001362999"/>
    </source>
</evidence>
<name>A0AAW0C4T3_9AGAR</name>
<feature type="compositionally biased region" description="Low complexity" evidence="1">
    <location>
        <begin position="183"/>
        <end position="192"/>
    </location>
</feature>
<keyword evidence="3" id="KW-1185">Reference proteome</keyword>